<evidence type="ECO:0000313" key="2">
    <source>
        <dbReference type="Proteomes" id="UP000755104"/>
    </source>
</evidence>
<accession>A0ABS7J8J0</accession>
<organism evidence="1 2">
    <name type="scientific">Qipengyuania qiaonensis</name>
    <dbReference type="NCBI Taxonomy" id="2867240"/>
    <lineage>
        <taxon>Bacteria</taxon>
        <taxon>Pseudomonadati</taxon>
        <taxon>Pseudomonadota</taxon>
        <taxon>Alphaproteobacteria</taxon>
        <taxon>Sphingomonadales</taxon>
        <taxon>Erythrobacteraceae</taxon>
        <taxon>Qipengyuania</taxon>
    </lineage>
</organism>
<reference evidence="1 2" key="1">
    <citation type="submission" date="2021-08" db="EMBL/GenBank/DDBJ databases">
        <title>Comparative Genomics Analysis of the Genus Qipengyuania Reveals Extensive Genetic Diversity and Metabolic Versatility, Including the Description of Fifteen Novel Species.</title>
        <authorList>
            <person name="Liu Y."/>
        </authorList>
    </citation>
    <scope>NUCLEOTIDE SEQUENCE [LARGE SCALE GENOMIC DNA]</scope>
    <source>
        <strain evidence="1 2">6D47A</strain>
    </source>
</reference>
<evidence type="ECO:0008006" key="3">
    <source>
        <dbReference type="Google" id="ProtNLM"/>
    </source>
</evidence>
<dbReference type="EMBL" id="JAIGNO010000011">
    <property type="protein sequence ID" value="MBX7483626.1"/>
    <property type="molecule type" value="Genomic_DNA"/>
</dbReference>
<keyword evidence="2" id="KW-1185">Reference proteome</keyword>
<name>A0ABS7J8J0_9SPHN</name>
<comment type="caution">
    <text evidence="1">The sequence shown here is derived from an EMBL/GenBank/DDBJ whole genome shotgun (WGS) entry which is preliminary data.</text>
</comment>
<proteinExistence type="predicted"/>
<gene>
    <name evidence="1" type="ORF">K3174_13910</name>
</gene>
<protein>
    <recommendedName>
        <fullName evidence="3">DUF2059 domain-containing protein</fullName>
    </recommendedName>
</protein>
<dbReference type="RefSeq" id="WP_221559621.1">
    <property type="nucleotide sequence ID" value="NZ_JAIGNO010000011.1"/>
</dbReference>
<evidence type="ECO:0000313" key="1">
    <source>
        <dbReference type="EMBL" id="MBX7483626.1"/>
    </source>
</evidence>
<dbReference type="Proteomes" id="UP000755104">
    <property type="component" value="Unassembled WGS sequence"/>
</dbReference>
<sequence>MNSLDFGVCLPTLIALRRSRSADDNDCLPGIAAYTPQRYAAGVKIFLVLPAILLSSAISPLHAEVDDYQRLVDAFASEKWLMEDFEADAAVKLDIAYEVSPEIVESELECPGIIAAMTEALMPALSRWQLRGVREYRTGLLDLFRNRLDPADAGLAADFYASENGQAIVKLTGDSASVANTQKDVRFSENMSASEEAIAADMELAASDWFQRFIALKPDMERLELELLNGAFSAEENAEMYDAIDATLTEECYSATD</sequence>